<dbReference type="GeneID" id="302998754"/>
<feature type="transmembrane region" description="Helical" evidence="16">
    <location>
        <begin position="158"/>
        <end position="191"/>
    </location>
</feature>
<evidence type="ECO:0000256" key="1">
    <source>
        <dbReference type="ARBA" id="ARBA00004141"/>
    </source>
</evidence>
<evidence type="ECO:0000256" key="13">
    <source>
        <dbReference type="ARBA" id="ARBA00041418"/>
    </source>
</evidence>
<dbReference type="EMBL" id="CP002631">
    <property type="protein sequence ID" value="AEB14495.1"/>
    <property type="molecule type" value="Genomic_DNA"/>
</dbReference>
<keyword evidence="18" id="KW-1185">Reference proteome</keyword>
<keyword evidence="6" id="KW-0573">Peptidoglycan synthesis</keyword>
<proteinExistence type="inferred from homology"/>
<dbReference type="Pfam" id="PF01098">
    <property type="entry name" value="FTSW_RODA_SPOVE"/>
    <property type="match status" value="1"/>
</dbReference>
<protein>
    <recommendedName>
        <fullName evidence="12">Probable peptidoglycan glycosyltransferase FtsW</fullName>
        <ecNumber evidence="14">2.4.99.28</ecNumber>
    </recommendedName>
    <alternativeName>
        <fullName evidence="13">Cell division protein FtsW</fullName>
    </alternativeName>
    <alternativeName>
        <fullName evidence="10">Cell wall polymerase</fullName>
    </alternativeName>
    <alternativeName>
        <fullName evidence="9">Peptidoglycan polymerase</fullName>
    </alternativeName>
</protein>
<keyword evidence="8 16" id="KW-0472">Membrane</keyword>
<reference evidence="18" key="2">
    <citation type="submission" date="2011-04" db="EMBL/GenBank/DDBJ databases">
        <title>The complete genome of chromosome of Treponema succinifaciens DSM 2489.</title>
        <authorList>
            <person name="Lucas S."/>
            <person name="Copeland A."/>
            <person name="Lapidus A."/>
            <person name="Bruce D."/>
            <person name="Goodwin L."/>
            <person name="Pitluck S."/>
            <person name="Peters L."/>
            <person name="Kyrpides N."/>
            <person name="Mavromatis K."/>
            <person name="Ivanova N."/>
            <person name="Ovchinnikova G."/>
            <person name="Teshima H."/>
            <person name="Detter J.C."/>
            <person name="Tapia R."/>
            <person name="Han C."/>
            <person name="Land M."/>
            <person name="Hauser L."/>
            <person name="Markowitz V."/>
            <person name="Cheng J.-F."/>
            <person name="Hugenholtz P."/>
            <person name="Woyke T."/>
            <person name="Wu D."/>
            <person name="Gronow S."/>
            <person name="Wellnitz S."/>
            <person name="Brambilla E."/>
            <person name="Klenk H.-P."/>
            <person name="Eisen J.A."/>
        </authorList>
    </citation>
    <scope>NUCLEOTIDE SEQUENCE [LARGE SCALE GENOMIC DNA]</scope>
    <source>
        <strain evidence="18">ATCC 33096 / DSM 2489 / 6091</strain>
    </source>
</reference>
<dbReference type="RefSeq" id="WP_013701777.1">
    <property type="nucleotide sequence ID" value="NC_015385.1"/>
</dbReference>
<evidence type="ECO:0000256" key="10">
    <source>
        <dbReference type="ARBA" id="ARBA00033270"/>
    </source>
</evidence>
<evidence type="ECO:0000256" key="2">
    <source>
        <dbReference type="ARBA" id="ARBA00022676"/>
    </source>
</evidence>
<dbReference type="PANTHER" id="PTHR30474:SF2">
    <property type="entry name" value="PEPTIDOGLYCAN GLYCOSYLTRANSFERASE FTSW-RELATED"/>
    <property type="match status" value="1"/>
</dbReference>
<dbReference type="InterPro" id="IPR018365">
    <property type="entry name" value="Cell_cycle_FtsW-rel_CS"/>
</dbReference>
<keyword evidence="7 16" id="KW-1133">Transmembrane helix</keyword>
<evidence type="ECO:0000256" key="4">
    <source>
        <dbReference type="ARBA" id="ARBA00022692"/>
    </source>
</evidence>
<feature type="transmembrane region" description="Helical" evidence="16">
    <location>
        <begin position="348"/>
        <end position="369"/>
    </location>
</feature>
<feature type="transmembrane region" description="Helical" evidence="16">
    <location>
        <begin position="84"/>
        <end position="104"/>
    </location>
</feature>
<reference evidence="17 18" key="1">
    <citation type="journal article" date="2011" name="Stand. Genomic Sci.">
        <title>Complete genome sequence of Treponema succinifaciens type strain (6091).</title>
        <authorList>
            <person name="Han C."/>
            <person name="Gronow S."/>
            <person name="Teshima H."/>
            <person name="Lapidus A."/>
            <person name="Nolan M."/>
            <person name="Lucas S."/>
            <person name="Hammon N."/>
            <person name="Deshpande S."/>
            <person name="Cheng J.F."/>
            <person name="Zeytun A."/>
            <person name="Tapia R."/>
            <person name="Goodwin L."/>
            <person name="Pitluck S."/>
            <person name="Liolios K."/>
            <person name="Pagani I."/>
            <person name="Ivanova N."/>
            <person name="Mavromatis K."/>
            <person name="Mikhailova N."/>
            <person name="Huntemann M."/>
            <person name="Pati A."/>
            <person name="Chen A."/>
            <person name="Palaniappan K."/>
            <person name="Land M."/>
            <person name="Hauser L."/>
            <person name="Brambilla E.M."/>
            <person name="Rohde M."/>
            <person name="Goker M."/>
            <person name="Woyke T."/>
            <person name="Bristow J."/>
            <person name="Eisen J.A."/>
            <person name="Markowitz V."/>
            <person name="Hugenholtz P."/>
            <person name="Kyrpides N.C."/>
            <person name="Klenk H.P."/>
            <person name="Detter J.C."/>
        </authorList>
    </citation>
    <scope>NUCLEOTIDE SEQUENCE [LARGE SCALE GENOMIC DNA]</scope>
    <source>
        <strain evidence="18">ATCC 33096 / DSM 2489 / 6091</strain>
    </source>
</reference>
<evidence type="ECO:0000256" key="8">
    <source>
        <dbReference type="ARBA" id="ARBA00023136"/>
    </source>
</evidence>
<evidence type="ECO:0000256" key="16">
    <source>
        <dbReference type="SAM" id="Phobius"/>
    </source>
</evidence>
<dbReference type="InterPro" id="IPR001182">
    <property type="entry name" value="FtsW/RodA"/>
</dbReference>
<dbReference type="GO" id="GO:0008360">
    <property type="term" value="P:regulation of cell shape"/>
    <property type="evidence" value="ECO:0007669"/>
    <property type="project" value="UniProtKB-KW"/>
</dbReference>
<dbReference type="EC" id="2.4.99.28" evidence="14"/>
<dbReference type="Proteomes" id="UP000006852">
    <property type="component" value="Chromosome"/>
</dbReference>
<keyword evidence="5" id="KW-0133">Cell shape</keyword>
<feature type="transmembrane region" description="Helical" evidence="16">
    <location>
        <begin position="314"/>
        <end position="342"/>
    </location>
</feature>
<dbReference type="AlphaFoldDB" id="F2NVQ8"/>
<evidence type="ECO:0000256" key="15">
    <source>
        <dbReference type="ARBA" id="ARBA00049902"/>
    </source>
</evidence>
<comment type="catalytic activity">
    <reaction evidence="15">
        <text>[GlcNAc-(1-&gt;4)-Mur2Ac(oyl-L-Ala-gamma-D-Glu-L-Lys-D-Ala-D-Ala)](n)-di-trans,octa-cis-undecaprenyl diphosphate + beta-D-GlcNAc-(1-&gt;4)-Mur2Ac(oyl-L-Ala-gamma-D-Glu-L-Lys-D-Ala-D-Ala)-di-trans,octa-cis-undecaprenyl diphosphate = [GlcNAc-(1-&gt;4)-Mur2Ac(oyl-L-Ala-gamma-D-Glu-L-Lys-D-Ala-D-Ala)](n+1)-di-trans,octa-cis-undecaprenyl diphosphate + di-trans,octa-cis-undecaprenyl diphosphate + H(+)</text>
        <dbReference type="Rhea" id="RHEA:23708"/>
        <dbReference type="Rhea" id="RHEA-COMP:9602"/>
        <dbReference type="Rhea" id="RHEA-COMP:9603"/>
        <dbReference type="ChEBI" id="CHEBI:15378"/>
        <dbReference type="ChEBI" id="CHEBI:58405"/>
        <dbReference type="ChEBI" id="CHEBI:60033"/>
        <dbReference type="ChEBI" id="CHEBI:78435"/>
        <dbReference type="EC" id="2.4.99.28"/>
    </reaction>
</comment>
<name>F2NVQ8_TRES6</name>
<sequence>MGEYRFFPDRPVSNYRKSDSVFIVCSLLLWGLGIFTLYVCSPGVGERFFGNKNYFLNRQIVSSVVGFFGLIFFAVVPVKKIRKFVFMFAVISFVLCILAFLPGIGSERKGASRWIVIPHLFSFQPSELVKFAIVMYLAHMFDAHSSEYEESSKEFIYPVVALLLFVVVIFCQRNLSTGIFVFALGVAMFILSGASLKWLIPFSILAIPAAVILVSMEEYRLMRILAYIFPEKFRLTAGYQTSASERAIGSGGIWGTGIGDGLERISAIPEIQTDYIFAGWATMMGLFGVTSYFILLVVFACRGFKIALNCPDRFAAYGSFGCTLCIFCQSVFNCAVVCGASPTTGIPLPFFSSGGSSLIITLCMCGFIINASHCDADKESGQTLKNKFDNIETIGGVVVEYE</sequence>
<keyword evidence="3" id="KW-0808">Transferase</keyword>
<evidence type="ECO:0000256" key="14">
    <source>
        <dbReference type="ARBA" id="ARBA00044770"/>
    </source>
</evidence>
<evidence type="ECO:0000256" key="5">
    <source>
        <dbReference type="ARBA" id="ARBA00022960"/>
    </source>
</evidence>
<evidence type="ECO:0000256" key="3">
    <source>
        <dbReference type="ARBA" id="ARBA00022679"/>
    </source>
</evidence>
<evidence type="ECO:0000313" key="17">
    <source>
        <dbReference type="EMBL" id="AEB14495.1"/>
    </source>
</evidence>
<dbReference type="PROSITE" id="PS00428">
    <property type="entry name" value="FTSW_RODA_SPOVE"/>
    <property type="match status" value="1"/>
</dbReference>
<dbReference type="HOGENOM" id="CLU_029243_0_1_12"/>
<gene>
    <name evidence="17" type="ordered locus">Tresu_1595</name>
</gene>
<dbReference type="GO" id="GO:0009252">
    <property type="term" value="P:peptidoglycan biosynthetic process"/>
    <property type="evidence" value="ECO:0007669"/>
    <property type="project" value="UniProtKB-KW"/>
</dbReference>
<evidence type="ECO:0000256" key="7">
    <source>
        <dbReference type="ARBA" id="ARBA00022989"/>
    </source>
</evidence>
<feature type="transmembrane region" description="Helical" evidence="16">
    <location>
        <begin position="20"/>
        <end position="40"/>
    </location>
</feature>
<dbReference type="GO" id="GO:0008955">
    <property type="term" value="F:peptidoglycan glycosyltransferase activity"/>
    <property type="evidence" value="ECO:0007669"/>
    <property type="project" value="UniProtKB-EC"/>
</dbReference>
<comment type="subcellular location">
    <subcellularLocation>
        <location evidence="1">Membrane</location>
        <topology evidence="1">Multi-pass membrane protein</topology>
    </subcellularLocation>
</comment>
<keyword evidence="2" id="KW-0328">Glycosyltransferase</keyword>
<evidence type="ECO:0000313" key="18">
    <source>
        <dbReference type="Proteomes" id="UP000006852"/>
    </source>
</evidence>
<dbReference type="GO" id="GO:0051301">
    <property type="term" value="P:cell division"/>
    <property type="evidence" value="ECO:0007669"/>
    <property type="project" value="InterPro"/>
</dbReference>
<dbReference type="PANTHER" id="PTHR30474">
    <property type="entry name" value="CELL CYCLE PROTEIN"/>
    <property type="match status" value="1"/>
</dbReference>
<evidence type="ECO:0000256" key="9">
    <source>
        <dbReference type="ARBA" id="ARBA00032370"/>
    </source>
</evidence>
<evidence type="ECO:0000256" key="11">
    <source>
        <dbReference type="ARBA" id="ARBA00038053"/>
    </source>
</evidence>
<comment type="similarity">
    <text evidence="11">Belongs to the SEDS family. FtsW subfamily.</text>
</comment>
<accession>F2NVQ8</accession>
<organism evidence="17 18">
    <name type="scientific">Treponema succinifaciens (strain ATCC 33096 / DSM 2489 / 6091)</name>
    <dbReference type="NCBI Taxonomy" id="869209"/>
    <lineage>
        <taxon>Bacteria</taxon>
        <taxon>Pseudomonadati</taxon>
        <taxon>Spirochaetota</taxon>
        <taxon>Spirochaetia</taxon>
        <taxon>Spirochaetales</taxon>
        <taxon>Treponemataceae</taxon>
        <taxon>Treponema</taxon>
    </lineage>
</organism>
<dbReference type="GO" id="GO:0015648">
    <property type="term" value="F:lipid-linked peptidoglycan transporter activity"/>
    <property type="evidence" value="ECO:0007669"/>
    <property type="project" value="TreeGrafter"/>
</dbReference>
<dbReference type="OrthoDB" id="9768187at2"/>
<dbReference type="eggNOG" id="COG0772">
    <property type="taxonomic scope" value="Bacteria"/>
</dbReference>
<dbReference type="GO" id="GO:0005886">
    <property type="term" value="C:plasma membrane"/>
    <property type="evidence" value="ECO:0007669"/>
    <property type="project" value="TreeGrafter"/>
</dbReference>
<feature type="transmembrane region" description="Helical" evidence="16">
    <location>
        <begin position="60"/>
        <end position="78"/>
    </location>
</feature>
<evidence type="ECO:0000256" key="6">
    <source>
        <dbReference type="ARBA" id="ARBA00022984"/>
    </source>
</evidence>
<dbReference type="STRING" id="869209.Tresu_1595"/>
<keyword evidence="4 16" id="KW-0812">Transmembrane</keyword>
<dbReference type="GO" id="GO:0032153">
    <property type="term" value="C:cell division site"/>
    <property type="evidence" value="ECO:0007669"/>
    <property type="project" value="TreeGrafter"/>
</dbReference>
<dbReference type="KEGG" id="tsu:Tresu_1595"/>
<evidence type="ECO:0000256" key="12">
    <source>
        <dbReference type="ARBA" id="ARBA00041185"/>
    </source>
</evidence>
<feature type="transmembrane region" description="Helical" evidence="16">
    <location>
        <begin position="275"/>
        <end position="302"/>
    </location>
</feature>